<feature type="compositionally biased region" description="Basic and acidic residues" evidence="12">
    <location>
        <begin position="127"/>
        <end position="140"/>
    </location>
</feature>
<evidence type="ECO:0000259" key="14">
    <source>
        <dbReference type="PROSITE" id="PS50235"/>
    </source>
</evidence>
<feature type="compositionally biased region" description="Polar residues" evidence="12">
    <location>
        <begin position="1083"/>
        <end position="1093"/>
    </location>
</feature>
<evidence type="ECO:0000256" key="6">
    <source>
        <dbReference type="ARBA" id="ARBA00022771"/>
    </source>
</evidence>
<dbReference type="InterPro" id="IPR002893">
    <property type="entry name" value="Znf_MYND"/>
</dbReference>
<dbReference type="GO" id="GO:0005634">
    <property type="term" value="C:nucleus"/>
    <property type="evidence" value="ECO:0007669"/>
    <property type="project" value="TreeGrafter"/>
</dbReference>
<dbReference type="GO" id="GO:0005829">
    <property type="term" value="C:cytosol"/>
    <property type="evidence" value="ECO:0007669"/>
    <property type="project" value="TreeGrafter"/>
</dbReference>
<sequence>MRDIGYILGFQSLFLVFIAAIGFVIRRKWRLSVARKAEIKRLLVLAAEEAARAELEASTVYGYSHSHSPSPSPADSVAAPAPAAPISTNYQCAVCYSPTTTRCARCKAVRYCSGKCQIVHWRQGHKDECRPPSVADRDGIDGGGLESAGGQHANPIKTFPEEPALYDSGCSSKSPSEKVDGVKVEFVRDGKGTDSVSAASGDLFSGFSGSTTSGEVSDDASVSESSNESGGSDVNASVDDPLDVLETTSVDNMNQIKKLSPKFASLVDSVGVHSKSSKLDKIKPDCSEGESQSVSTSSSGLGNSHSQGGSNAENCAVSSDFWGRTLDSIGSTSDSPDNSALSNSNGASKSKLSDSGPALHFSFNFSESTSPLHSQGAEIKGTVLDDALKGASRIPKLVDRTALSENISVHSPKGQNSVSLNNEGSSRTENGTSSDSRTLKSREVKSMSSSSLNVHRSPSNPRDSIRTGDATASNMPSSISTRSKHVVNDLVSNSHPLKSREVGSLSSSAFDARLASCSEGHSVPIKYGKVDGVQASASIPSQVTNSSPNSRSGLKSSVQKVVHQFRGSKLSKNYPLRDECEVTKRYSYKELFPYELFVELYHCNKVELSPCGLFNCGNSCYANAVLQCLAFTPPLHTYFLQGLHSKAFLSISGVKKEWCFTCELESLVLKAKEGSSPLSPIKILSQLQNIGSQLGNGREEDAHEFLRYAIDTMQSVCLKEAGVKASGSLEEETTLMGLTFGGYLRSKIKCTKCQGKSERHERMMDLTVEIEGDIGTLEEALKQFTATETLDGENKYQCSRCKSYERAKKKLTIMEAPNVLTIALKRFQSGKFGKLNKPIQFPEILNLAPFCSGTSDKSPIYRLYGVVVHLDIMNASFSGHYVCYVKNSQNKWFKIDDSSVTAVELERVLTKGAYLLLYARCSPRAPRLIRNRIVSSDAKIKVIPSWFNGKNTSIPRSLSTHPSVAPNFPGSNSRDGSTSFVSFYTSYRQLQRILEEDSSSDNSSLLSHNSDEGSCSTDSTRDSASTDDFPDCIFGDSGHGWNSPLRNPSDSDTCSSSSSSCSSPMCSKHSPNSYLERNASGFPETSASQTDCANSAMEGNGFRDRPPSGSSRLVDLGGQKGVTFLHSDSARHCRKLVNSSSCRETDSERLGLNAYHDVHSGISFRKSASERRD</sequence>
<evidence type="ECO:0000256" key="1">
    <source>
        <dbReference type="ARBA" id="ARBA00000707"/>
    </source>
</evidence>
<organism evidence="16 17">
    <name type="scientific">Lithocarpus litseifolius</name>
    <dbReference type="NCBI Taxonomy" id="425828"/>
    <lineage>
        <taxon>Eukaryota</taxon>
        <taxon>Viridiplantae</taxon>
        <taxon>Streptophyta</taxon>
        <taxon>Embryophyta</taxon>
        <taxon>Tracheophyta</taxon>
        <taxon>Spermatophyta</taxon>
        <taxon>Magnoliopsida</taxon>
        <taxon>eudicotyledons</taxon>
        <taxon>Gunneridae</taxon>
        <taxon>Pentapetalae</taxon>
        <taxon>rosids</taxon>
        <taxon>fabids</taxon>
        <taxon>Fagales</taxon>
        <taxon>Fagaceae</taxon>
        <taxon>Lithocarpus</taxon>
    </lineage>
</organism>
<feature type="region of interest" description="Disordered" evidence="12">
    <location>
        <begin position="405"/>
        <end position="484"/>
    </location>
</feature>
<evidence type="ECO:0000259" key="15">
    <source>
        <dbReference type="PROSITE" id="PS50865"/>
    </source>
</evidence>
<keyword evidence="13" id="KW-0812">Transmembrane</keyword>
<feature type="compositionally biased region" description="Polar residues" evidence="12">
    <location>
        <begin position="452"/>
        <end position="462"/>
    </location>
</feature>
<dbReference type="EMBL" id="JAZDWU010000008">
    <property type="protein sequence ID" value="KAK9994301.1"/>
    <property type="molecule type" value="Genomic_DNA"/>
</dbReference>
<dbReference type="GO" id="GO:0006508">
    <property type="term" value="P:proteolysis"/>
    <property type="evidence" value="ECO:0007669"/>
    <property type="project" value="UniProtKB-KW"/>
</dbReference>
<comment type="catalytic activity">
    <reaction evidence="1">
        <text>Thiol-dependent hydrolysis of ester, thioester, amide, peptide and isopeptide bonds formed by the C-terminal Gly of ubiquitin (a 76-residue protein attached to proteins as an intracellular targeting signal).</text>
        <dbReference type="EC" id="3.4.19.12"/>
    </reaction>
</comment>
<dbReference type="SUPFAM" id="SSF54001">
    <property type="entry name" value="Cysteine proteinases"/>
    <property type="match status" value="1"/>
</dbReference>
<keyword evidence="17" id="KW-1185">Reference proteome</keyword>
<dbReference type="PROSITE" id="PS01360">
    <property type="entry name" value="ZF_MYND_1"/>
    <property type="match status" value="1"/>
</dbReference>
<feature type="compositionally biased region" description="Basic and acidic residues" evidence="12">
    <location>
        <begin position="277"/>
        <end position="286"/>
    </location>
</feature>
<keyword evidence="7" id="KW-0833">Ubl conjugation pathway</keyword>
<feature type="domain" description="MYND-type" evidence="15">
    <location>
        <begin position="92"/>
        <end position="129"/>
    </location>
</feature>
<feature type="transmembrane region" description="Helical" evidence="13">
    <location>
        <begin position="6"/>
        <end position="25"/>
    </location>
</feature>
<keyword evidence="10" id="KW-0862">Zinc</keyword>
<reference evidence="16 17" key="1">
    <citation type="submission" date="2024-01" db="EMBL/GenBank/DDBJ databases">
        <title>A telomere-to-telomere, gap-free genome of sweet tea (Lithocarpus litseifolius).</title>
        <authorList>
            <person name="Zhou J."/>
        </authorList>
    </citation>
    <scope>NUCLEOTIDE SEQUENCE [LARGE SCALE GENOMIC DNA]</scope>
    <source>
        <strain evidence="16">Zhou-2022a</strain>
        <tissue evidence="16">Leaf</tissue>
    </source>
</reference>
<dbReference type="FunFam" id="6.10.140.2220:FF:000006">
    <property type="entry name" value="Ubiquitin carboxyl-terminal hydrolase 15"/>
    <property type="match status" value="1"/>
</dbReference>
<evidence type="ECO:0000256" key="10">
    <source>
        <dbReference type="ARBA" id="ARBA00022833"/>
    </source>
</evidence>
<comment type="similarity">
    <text evidence="2">Belongs to the peptidase C19 family.</text>
</comment>
<evidence type="ECO:0000256" key="3">
    <source>
        <dbReference type="ARBA" id="ARBA00012759"/>
    </source>
</evidence>
<proteinExistence type="inferred from homology"/>
<dbReference type="FunFam" id="3.90.70.10:FF:000026">
    <property type="entry name" value="Ubiquitin carboxyl-terminal hydrolase 15"/>
    <property type="match status" value="1"/>
</dbReference>
<evidence type="ECO:0000256" key="13">
    <source>
        <dbReference type="SAM" id="Phobius"/>
    </source>
</evidence>
<accession>A0AAW2C911</accession>
<dbReference type="EC" id="3.4.19.12" evidence="3"/>
<feature type="compositionally biased region" description="Polar residues" evidence="12">
    <location>
        <begin position="470"/>
        <end position="481"/>
    </location>
</feature>
<dbReference type="Pfam" id="PF00443">
    <property type="entry name" value="UCH"/>
    <property type="match status" value="1"/>
</dbReference>
<dbReference type="GO" id="GO:0016579">
    <property type="term" value="P:protein deubiquitination"/>
    <property type="evidence" value="ECO:0007669"/>
    <property type="project" value="InterPro"/>
</dbReference>
<evidence type="ECO:0000256" key="4">
    <source>
        <dbReference type="ARBA" id="ARBA00022670"/>
    </source>
</evidence>
<dbReference type="Gene3D" id="6.10.140.2220">
    <property type="match status" value="1"/>
</dbReference>
<dbReference type="InterPro" id="IPR038765">
    <property type="entry name" value="Papain-like_cys_pep_sf"/>
</dbReference>
<dbReference type="Gene3D" id="3.90.70.10">
    <property type="entry name" value="Cysteine proteinases"/>
    <property type="match status" value="1"/>
</dbReference>
<evidence type="ECO:0000256" key="11">
    <source>
        <dbReference type="PROSITE-ProRule" id="PRU00134"/>
    </source>
</evidence>
<feature type="compositionally biased region" description="Low complexity" evidence="12">
    <location>
        <begin position="198"/>
        <end position="234"/>
    </location>
</feature>
<evidence type="ECO:0000256" key="7">
    <source>
        <dbReference type="ARBA" id="ARBA00022786"/>
    </source>
</evidence>
<keyword evidence="9" id="KW-0788">Thiol protease</keyword>
<dbReference type="PROSITE" id="PS50235">
    <property type="entry name" value="USP_3"/>
    <property type="match status" value="1"/>
</dbReference>
<keyword evidence="13" id="KW-1133">Transmembrane helix</keyword>
<evidence type="ECO:0000256" key="8">
    <source>
        <dbReference type="ARBA" id="ARBA00022801"/>
    </source>
</evidence>
<dbReference type="InterPro" id="IPR028889">
    <property type="entry name" value="USP"/>
</dbReference>
<dbReference type="InterPro" id="IPR050164">
    <property type="entry name" value="Peptidase_C19"/>
</dbReference>
<feature type="region of interest" description="Disordered" evidence="12">
    <location>
        <begin position="1077"/>
        <end position="1112"/>
    </location>
</feature>
<gene>
    <name evidence="16" type="ORF">SO802_024004</name>
</gene>
<dbReference type="GO" id="GO:0004843">
    <property type="term" value="F:cysteine-type deubiquitinase activity"/>
    <property type="evidence" value="ECO:0007669"/>
    <property type="project" value="UniProtKB-EC"/>
</dbReference>
<feature type="region of interest" description="Disordered" evidence="12">
    <location>
        <begin position="957"/>
        <end position="976"/>
    </location>
</feature>
<feature type="compositionally biased region" description="Polar residues" evidence="12">
    <location>
        <begin position="405"/>
        <end position="436"/>
    </location>
</feature>
<evidence type="ECO:0000256" key="5">
    <source>
        <dbReference type="ARBA" id="ARBA00022723"/>
    </source>
</evidence>
<comment type="caution">
    <text evidence="16">The sequence shown here is derived from an EMBL/GenBank/DDBJ whole genome shotgun (WGS) entry which is preliminary data.</text>
</comment>
<keyword evidence="4" id="KW-0645">Protease</keyword>
<protein>
    <recommendedName>
        <fullName evidence="3">ubiquitinyl hydrolase 1</fullName>
        <ecNumber evidence="3">3.4.19.12</ecNumber>
    </recommendedName>
</protein>
<dbReference type="PROSITE" id="PS00972">
    <property type="entry name" value="USP_1"/>
    <property type="match status" value="1"/>
</dbReference>
<evidence type="ECO:0000256" key="12">
    <source>
        <dbReference type="SAM" id="MobiDB-lite"/>
    </source>
</evidence>
<dbReference type="PANTHER" id="PTHR24006">
    <property type="entry name" value="UBIQUITIN CARBOXYL-TERMINAL HYDROLASE"/>
    <property type="match status" value="1"/>
</dbReference>
<dbReference type="InterPro" id="IPR018200">
    <property type="entry name" value="USP_CS"/>
</dbReference>
<dbReference type="GO" id="GO:0008270">
    <property type="term" value="F:zinc ion binding"/>
    <property type="evidence" value="ECO:0007669"/>
    <property type="project" value="UniProtKB-KW"/>
</dbReference>
<dbReference type="PROSITE" id="PS50865">
    <property type="entry name" value="ZF_MYND_2"/>
    <property type="match status" value="1"/>
</dbReference>
<feature type="region of interest" description="Disordered" evidence="12">
    <location>
        <begin position="198"/>
        <end position="240"/>
    </location>
</feature>
<dbReference type="AlphaFoldDB" id="A0AAW2C911"/>
<evidence type="ECO:0000256" key="2">
    <source>
        <dbReference type="ARBA" id="ARBA00009085"/>
    </source>
</evidence>
<evidence type="ECO:0000256" key="9">
    <source>
        <dbReference type="ARBA" id="ARBA00022807"/>
    </source>
</evidence>
<evidence type="ECO:0000313" key="17">
    <source>
        <dbReference type="Proteomes" id="UP001459277"/>
    </source>
</evidence>
<keyword evidence="8" id="KW-0378">Hydrolase</keyword>
<feature type="compositionally biased region" description="Polar residues" evidence="12">
    <location>
        <begin position="328"/>
        <end position="350"/>
    </location>
</feature>
<dbReference type="Proteomes" id="UP001459277">
    <property type="component" value="Unassembled WGS sequence"/>
</dbReference>
<dbReference type="SUPFAM" id="SSF144232">
    <property type="entry name" value="HIT/MYND zinc finger-like"/>
    <property type="match status" value="1"/>
</dbReference>
<keyword evidence="6 11" id="KW-0863">Zinc-finger</keyword>
<feature type="compositionally biased region" description="Low complexity" evidence="12">
    <location>
        <begin position="289"/>
        <end position="310"/>
    </location>
</feature>
<keyword evidence="13" id="KW-0472">Membrane</keyword>
<keyword evidence="5" id="KW-0479">Metal-binding</keyword>
<feature type="region of interest" description="Disordered" evidence="12">
    <location>
        <begin position="998"/>
        <end position="1024"/>
    </location>
</feature>
<feature type="region of interest" description="Disordered" evidence="12">
    <location>
        <begin position="272"/>
        <end position="314"/>
    </location>
</feature>
<feature type="region of interest" description="Disordered" evidence="12">
    <location>
        <begin position="127"/>
        <end position="161"/>
    </location>
</feature>
<dbReference type="PANTHER" id="PTHR24006:SF874">
    <property type="entry name" value="UBIQUITIN CARBOXYL-TERMINAL HYDROLASE 16"/>
    <property type="match status" value="1"/>
</dbReference>
<dbReference type="Pfam" id="PF01753">
    <property type="entry name" value="zf-MYND"/>
    <property type="match status" value="1"/>
</dbReference>
<feature type="region of interest" description="Disordered" evidence="12">
    <location>
        <begin position="326"/>
        <end position="355"/>
    </location>
</feature>
<feature type="domain" description="USP" evidence="14">
    <location>
        <begin position="611"/>
        <end position="921"/>
    </location>
</feature>
<name>A0AAW2C911_9ROSI</name>
<dbReference type="InterPro" id="IPR001394">
    <property type="entry name" value="Peptidase_C19_UCH"/>
</dbReference>
<evidence type="ECO:0000313" key="16">
    <source>
        <dbReference type="EMBL" id="KAK9994301.1"/>
    </source>
</evidence>